<dbReference type="AlphaFoldDB" id="A0A9P9ANX9"/>
<dbReference type="Proteomes" id="UP000777438">
    <property type="component" value="Unassembled WGS sequence"/>
</dbReference>
<dbReference type="InterPro" id="IPR016024">
    <property type="entry name" value="ARM-type_fold"/>
</dbReference>
<sequence length="446" mass="50010">MAENDPFAGIDSIDWKSLNHAYGSAEDVPDILRELQSSDENVRAGAYCGLYSNIFHQGTRYDATPFAVPFLYNLLDDPATPQKDELMQLLVSLAIGIVSYDEPVGMNVVAWRNHIASLQDSETQRPTMVNSMAEVEKEQGQAGQEKEICDDSDNDSEDGDMFEDYDTEARLLCPLIEYRSYRAVQDGIDSICARLQDESAVVRANAAYALAWFPDVQQKTQAALFDLLDHEQDVGVRATALFSLAVTQAMTGDFSETQVVQRLRAVNSDEHSDIFIRWVSSLGLVKLKAFTPEQLSDVIHKLADESYLEEYEPSKIKGTSFVFVDHGVADLTALAALETECLKGSEYPELAKAIISAFKSCRGLKLLTLTETALRVVFDGEKPSKEQRFEDFHPVQQELVGELAVVDETNWHLLNFSRGLQCWNLPHEEAEMREFAKTWRDVPSKL</sequence>
<protein>
    <submittedName>
        <fullName evidence="1">Uncharacterized protein</fullName>
    </submittedName>
</protein>
<proteinExistence type="predicted"/>
<evidence type="ECO:0000313" key="2">
    <source>
        <dbReference type="Proteomes" id="UP000777438"/>
    </source>
</evidence>
<dbReference type="Gene3D" id="1.25.10.10">
    <property type="entry name" value="Leucine-rich Repeat Variant"/>
    <property type="match status" value="1"/>
</dbReference>
<dbReference type="InterPro" id="IPR011989">
    <property type="entry name" value="ARM-like"/>
</dbReference>
<evidence type="ECO:0000313" key="1">
    <source>
        <dbReference type="EMBL" id="KAH6892542.1"/>
    </source>
</evidence>
<reference evidence="1 2" key="1">
    <citation type="journal article" date="2021" name="Nat. Commun.">
        <title>Genetic determinants of endophytism in the Arabidopsis root mycobiome.</title>
        <authorList>
            <person name="Mesny F."/>
            <person name="Miyauchi S."/>
            <person name="Thiergart T."/>
            <person name="Pickel B."/>
            <person name="Atanasova L."/>
            <person name="Karlsson M."/>
            <person name="Huettel B."/>
            <person name="Barry K.W."/>
            <person name="Haridas S."/>
            <person name="Chen C."/>
            <person name="Bauer D."/>
            <person name="Andreopoulos W."/>
            <person name="Pangilinan J."/>
            <person name="LaButti K."/>
            <person name="Riley R."/>
            <person name="Lipzen A."/>
            <person name="Clum A."/>
            <person name="Drula E."/>
            <person name="Henrissat B."/>
            <person name="Kohler A."/>
            <person name="Grigoriev I.V."/>
            <person name="Martin F.M."/>
            <person name="Hacquard S."/>
        </authorList>
    </citation>
    <scope>NUCLEOTIDE SEQUENCE [LARGE SCALE GENOMIC DNA]</scope>
    <source>
        <strain evidence="1 2">MPI-CAGE-CH-0241</strain>
    </source>
</reference>
<organism evidence="1 2">
    <name type="scientific">Thelonectria olida</name>
    <dbReference type="NCBI Taxonomy" id="1576542"/>
    <lineage>
        <taxon>Eukaryota</taxon>
        <taxon>Fungi</taxon>
        <taxon>Dikarya</taxon>
        <taxon>Ascomycota</taxon>
        <taxon>Pezizomycotina</taxon>
        <taxon>Sordariomycetes</taxon>
        <taxon>Hypocreomycetidae</taxon>
        <taxon>Hypocreales</taxon>
        <taxon>Nectriaceae</taxon>
        <taxon>Thelonectria</taxon>
    </lineage>
</organism>
<dbReference type="OrthoDB" id="515401at2759"/>
<comment type="caution">
    <text evidence="1">The sequence shown here is derived from an EMBL/GenBank/DDBJ whole genome shotgun (WGS) entry which is preliminary data.</text>
</comment>
<gene>
    <name evidence="1" type="ORF">B0T10DRAFT_295242</name>
</gene>
<dbReference type="Pfam" id="PF13646">
    <property type="entry name" value="HEAT_2"/>
    <property type="match status" value="1"/>
</dbReference>
<dbReference type="SUPFAM" id="SSF48371">
    <property type="entry name" value="ARM repeat"/>
    <property type="match status" value="1"/>
</dbReference>
<name>A0A9P9ANX9_9HYPO</name>
<dbReference type="EMBL" id="JAGPYM010000007">
    <property type="protein sequence ID" value="KAH6892542.1"/>
    <property type="molecule type" value="Genomic_DNA"/>
</dbReference>
<accession>A0A9P9ANX9</accession>
<keyword evidence="2" id="KW-1185">Reference proteome</keyword>